<dbReference type="PANTHER" id="PTHR37423">
    <property type="entry name" value="SOLUBLE LYTIC MUREIN TRANSGLYCOSYLASE-RELATED"/>
    <property type="match status" value="1"/>
</dbReference>
<feature type="domain" description="Transglycosylase SLT" evidence="3">
    <location>
        <begin position="376"/>
        <end position="470"/>
    </location>
</feature>
<dbReference type="InterPro" id="IPR008258">
    <property type="entry name" value="Transglycosylase_SLT_dom_1"/>
</dbReference>
<dbReference type="SUPFAM" id="SSF53955">
    <property type="entry name" value="Lysozyme-like"/>
    <property type="match status" value="1"/>
</dbReference>
<dbReference type="OrthoDB" id="5525175at2"/>
<dbReference type="STRING" id="709032.Sulku_1408"/>
<dbReference type="CAZy" id="GH23">
    <property type="family name" value="Glycoside Hydrolase Family 23"/>
</dbReference>
<evidence type="ECO:0000313" key="5">
    <source>
        <dbReference type="Proteomes" id="UP000008721"/>
    </source>
</evidence>
<comment type="similarity">
    <text evidence="1">Belongs to the transglycosylase Slt family.</text>
</comment>
<dbReference type="RefSeq" id="WP_013460267.1">
    <property type="nucleotide sequence ID" value="NC_014762.1"/>
</dbReference>
<protein>
    <submittedName>
        <fullName evidence="4">Lytic transglycosylase catalytic</fullName>
    </submittedName>
</protein>
<feature type="signal peptide" evidence="2">
    <location>
        <begin position="1"/>
        <end position="17"/>
    </location>
</feature>
<dbReference type="AlphaFoldDB" id="E4TYS9"/>
<proteinExistence type="inferred from homology"/>
<evidence type="ECO:0000313" key="4">
    <source>
        <dbReference type="EMBL" id="ADR34070.1"/>
    </source>
</evidence>
<dbReference type="InterPro" id="IPR023346">
    <property type="entry name" value="Lysozyme-like_dom_sf"/>
</dbReference>
<feature type="chain" id="PRO_5003190067" evidence="2">
    <location>
        <begin position="18"/>
        <end position="550"/>
    </location>
</feature>
<gene>
    <name evidence="4" type="ordered locus">Sulku_1408</name>
</gene>
<keyword evidence="2" id="KW-0732">Signal</keyword>
<organism evidence="4 5">
    <name type="scientific">Sulfuricurvum kujiense (strain ATCC BAA-921 / DSM 16994 / JCM 11577 / YK-1)</name>
    <dbReference type="NCBI Taxonomy" id="709032"/>
    <lineage>
        <taxon>Bacteria</taxon>
        <taxon>Pseudomonadati</taxon>
        <taxon>Campylobacterota</taxon>
        <taxon>Epsilonproteobacteria</taxon>
        <taxon>Campylobacterales</taxon>
        <taxon>Sulfurimonadaceae</taxon>
        <taxon>Sulfuricurvum</taxon>
    </lineage>
</organism>
<dbReference type="Proteomes" id="UP000008721">
    <property type="component" value="Chromosome"/>
</dbReference>
<dbReference type="CDD" id="cd13401">
    <property type="entry name" value="Slt70-like"/>
    <property type="match status" value="1"/>
</dbReference>
<reference evidence="4 5" key="1">
    <citation type="journal article" date="2012" name="Stand. Genomic Sci.">
        <title>Complete genome sequence of the sulfur compounds oxidizing chemolithoautotroph Sulfuricurvum kujiense type strain (YK-1(T)).</title>
        <authorList>
            <person name="Han C."/>
            <person name="Kotsyurbenko O."/>
            <person name="Chertkov O."/>
            <person name="Held B."/>
            <person name="Lapidus A."/>
            <person name="Nolan M."/>
            <person name="Lucas S."/>
            <person name="Hammon N."/>
            <person name="Deshpande S."/>
            <person name="Cheng J.F."/>
            <person name="Tapia R."/>
            <person name="Goodwin L.A."/>
            <person name="Pitluck S."/>
            <person name="Liolios K."/>
            <person name="Pagani I."/>
            <person name="Ivanova N."/>
            <person name="Mavromatis K."/>
            <person name="Mikhailova N."/>
            <person name="Pati A."/>
            <person name="Chen A."/>
            <person name="Palaniappan K."/>
            <person name="Land M."/>
            <person name="Hauser L."/>
            <person name="Chang Y.J."/>
            <person name="Jeffries C.D."/>
            <person name="Brambilla E.M."/>
            <person name="Rohde M."/>
            <person name="Spring S."/>
            <person name="Sikorski J."/>
            <person name="Goker M."/>
            <person name="Woyke T."/>
            <person name="Bristow J."/>
            <person name="Eisen J.A."/>
            <person name="Markowitz V."/>
            <person name="Hugenholtz P."/>
            <person name="Kyrpides N.C."/>
            <person name="Klenk H.P."/>
            <person name="Detter J.C."/>
        </authorList>
    </citation>
    <scope>NUCLEOTIDE SEQUENCE [LARGE SCALE GENOMIC DNA]</scope>
    <source>
        <strain evidence="5">ATCC BAA-921 / DSM 16994 / JCM 11577 / YK-1</strain>
    </source>
</reference>
<accession>E4TYS9</accession>
<dbReference type="HOGENOM" id="CLU_036276_0_0_7"/>
<sequence length="550" mass="63192">MMRSAFLALLLTSGAWSITLSDINDKPASRQKNFLIWQFLHQDISASEAAEAFYQVENVNERFLFDYAKKTDEPEIKYTATCMQELACNLPVIEQDDCLMLALTPAKAIALKPEERETIAARLNNRFGNTEWLRAMNQESLYTSTDNLTNETTVFRLSGALYRHENFNHPLSYDVVNALTQNPYFSQIVFLTVTDPEMVQMQQSLCAVTGGHFDPQTHFFLAMNDIKYGKFDIALEHLKEAKGRFYSPIDRDKSTFWIYQITKDQTYLDELSKSLDINMYVLYARELLQLPTENYFTSLPTVHRSDSINGIDPFQWREFAEEIKASTPDTLVNLIDRCDGDDSVGVQGYVLERTYEPYIHNFTMAYDQYMTNLSTDQKALVYALMRQETRFVPGLISRSFALGLMQIMPFNIDTISKAHPLKPTTYFDMLKPEMSIAYSIAHMQHLIDYLHNPILIAYGYNGGIGSTKRLLMNGGRFLPGEFEPFLSMELIGNDENREYGKKVLANYVIYKKIFGEPVSLKAIFDNLIQPSQSDYFRAEALKKVQALSRI</sequence>
<dbReference type="eggNOG" id="COG0741">
    <property type="taxonomic scope" value="Bacteria"/>
</dbReference>
<evidence type="ECO:0000256" key="1">
    <source>
        <dbReference type="ARBA" id="ARBA00007734"/>
    </source>
</evidence>
<evidence type="ECO:0000259" key="3">
    <source>
        <dbReference type="Pfam" id="PF01464"/>
    </source>
</evidence>
<name>E4TYS9_SULKY</name>
<keyword evidence="5" id="KW-1185">Reference proteome</keyword>
<dbReference type="PANTHER" id="PTHR37423:SF2">
    <property type="entry name" value="MEMBRANE-BOUND LYTIC MUREIN TRANSGLYCOSYLASE C"/>
    <property type="match status" value="1"/>
</dbReference>
<dbReference type="EMBL" id="CP002355">
    <property type="protein sequence ID" value="ADR34070.1"/>
    <property type="molecule type" value="Genomic_DNA"/>
</dbReference>
<evidence type="ECO:0000256" key="2">
    <source>
        <dbReference type="SAM" id="SignalP"/>
    </source>
</evidence>
<dbReference type="Pfam" id="PF01464">
    <property type="entry name" value="SLT"/>
    <property type="match status" value="1"/>
</dbReference>
<dbReference type="Gene3D" id="1.10.530.10">
    <property type="match status" value="1"/>
</dbReference>
<dbReference type="KEGG" id="sku:Sulku_1408"/>